<keyword evidence="1" id="KW-0812">Transmembrane</keyword>
<reference evidence="3 4" key="1">
    <citation type="submission" date="2014-04" db="EMBL/GenBank/DDBJ databases">
        <authorList>
            <consortium name="DOE Joint Genome Institute"/>
            <person name="Kuo A."/>
            <person name="Martino E."/>
            <person name="Perotto S."/>
            <person name="Kohler A."/>
            <person name="Nagy L.G."/>
            <person name="Floudas D."/>
            <person name="Copeland A."/>
            <person name="Barry K.W."/>
            <person name="Cichocki N."/>
            <person name="Veneault-Fourrey C."/>
            <person name="LaButti K."/>
            <person name="Lindquist E.A."/>
            <person name="Lipzen A."/>
            <person name="Lundell T."/>
            <person name="Morin E."/>
            <person name="Murat C."/>
            <person name="Sun H."/>
            <person name="Tunlid A."/>
            <person name="Henrissat B."/>
            <person name="Grigoriev I.V."/>
            <person name="Hibbett D.S."/>
            <person name="Martin F."/>
            <person name="Nordberg H.P."/>
            <person name="Cantor M.N."/>
            <person name="Hua S.X."/>
        </authorList>
    </citation>
    <scope>NUCLEOTIDE SEQUENCE [LARGE SCALE GENOMIC DNA]</scope>
    <source>
        <strain evidence="3 4">Zn</strain>
    </source>
</reference>
<organism evidence="3 4">
    <name type="scientific">Oidiodendron maius (strain Zn)</name>
    <dbReference type="NCBI Taxonomy" id="913774"/>
    <lineage>
        <taxon>Eukaryota</taxon>
        <taxon>Fungi</taxon>
        <taxon>Dikarya</taxon>
        <taxon>Ascomycota</taxon>
        <taxon>Pezizomycotina</taxon>
        <taxon>Leotiomycetes</taxon>
        <taxon>Leotiomycetes incertae sedis</taxon>
        <taxon>Myxotrichaceae</taxon>
        <taxon>Oidiodendron</taxon>
    </lineage>
</organism>
<proteinExistence type="predicted"/>
<sequence length="307" mass="34584">MAEFDPLLAEKLEFSPAKFILAKNGKPQCIGHRGYKAAFPENTMAGFRGAVEIGAHAIETDVHISKDGVVVLSHDANLKRCFGEKEKIIDCDWSYLETLRTLREPHEPMARLKDLLGYLTKPGLEDIWVLLDIKSANNPEEIMKLIASTLAEVKPSTPWNQRIVLGCWAANFLPFCEEYLPGYPITHIGVNISYARQFLKVPNASFNMLQKIMVGPFGEAFLRDVRAAGRSIFFWTVNDELSMKWSIYKGADGVITDDSKKYLEVCEKYQGERVNQTVSSLMMVVLLNVLVAVFSVVFRARFVKVAE</sequence>
<dbReference type="Proteomes" id="UP000054321">
    <property type="component" value="Unassembled WGS sequence"/>
</dbReference>
<feature type="transmembrane region" description="Helical" evidence="1">
    <location>
        <begin position="278"/>
        <end position="298"/>
    </location>
</feature>
<name>A0A0C3HR37_OIDMZ</name>
<dbReference type="InterPro" id="IPR030395">
    <property type="entry name" value="GP_PDE_dom"/>
</dbReference>
<protein>
    <recommendedName>
        <fullName evidence="2">GP-PDE domain-containing protein</fullName>
    </recommendedName>
</protein>
<dbReference type="EMBL" id="KN832871">
    <property type="protein sequence ID" value="KIN05495.1"/>
    <property type="molecule type" value="Genomic_DNA"/>
</dbReference>
<dbReference type="AlphaFoldDB" id="A0A0C3HR37"/>
<evidence type="ECO:0000313" key="3">
    <source>
        <dbReference type="EMBL" id="KIN05495.1"/>
    </source>
</evidence>
<dbReference type="FunCoup" id="A0A0C3HR37">
    <property type="interactions" value="125"/>
</dbReference>
<evidence type="ECO:0000256" key="1">
    <source>
        <dbReference type="SAM" id="Phobius"/>
    </source>
</evidence>
<dbReference type="GO" id="GO:0006629">
    <property type="term" value="P:lipid metabolic process"/>
    <property type="evidence" value="ECO:0007669"/>
    <property type="project" value="InterPro"/>
</dbReference>
<keyword evidence="4" id="KW-1185">Reference proteome</keyword>
<dbReference type="InterPro" id="IPR017946">
    <property type="entry name" value="PLC-like_Pdiesterase_TIM-brl"/>
</dbReference>
<dbReference type="PROSITE" id="PS51704">
    <property type="entry name" value="GP_PDE"/>
    <property type="match status" value="1"/>
</dbReference>
<dbReference type="Gene3D" id="3.20.20.190">
    <property type="entry name" value="Phosphatidylinositol (PI) phosphodiesterase"/>
    <property type="match status" value="1"/>
</dbReference>
<keyword evidence="1" id="KW-0472">Membrane</keyword>
<feature type="domain" description="GP-PDE" evidence="2">
    <location>
        <begin position="27"/>
        <end position="266"/>
    </location>
</feature>
<gene>
    <name evidence="3" type="ORF">OIDMADRAFT_38030</name>
</gene>
<evidence type="ECO:0000313" key="4">
    <source>
        <dbReference type="Proteomes" id="UP000054321"/>
    </source>
</evidence>
<dbReference type="GO" id="GO:0008081">
    <property type="term" value="F:phosphoric diester hydrolase activity"/>
    <property type="evidence" value="ECO:0007669"/>
    <property type="project" value="InterPro"/>
</dbReference>
<evidence type="ECO:0000259" key="2">
    <source>
        <dbReference type="PROSITE" id="PS51704"/>
    </source>
</evidence>
<dbReference type="CDD" id="cd08570">
    <property type="entry name" value="GDPD_YPL206cp_fungi"/>
    <property type="match status" value="1"/>
</dbReference>
<dbReference type="OrthoDB" id="1058301at2759"/>
<reference evidence="4" key="2">
    <citation type="submission" date="2015-01" db="EMBL/GenBank/DDBJ databases">
        <title>Evolutionary Origins and Diversification of the Mycorrhizal Mutualists.</title>
        <authorList>
            <consortium name="DOE Joint Genome Institute"/>
            <consortium name="Mycorrhizal Genomics Consortium"/>
            <person name="Kohler A."/>
            <person name="Kuo A."/>
            <person name="Nagy L.G."/>
            <person name="Floudas D."/>
            <person name="Copeland A."/>
            <person name="Barry K.W."/>
            <person name="Cichocki N."/>
            <person name="Veneault-Fourrey C."/>
            <person name="LaButti K."/>
            <person name="Lindquist E.A."/>
            <person name="Lipzen A."/>
            <person name="Lundell T."/>
            <person name="Morin E."/>
            <person name="Murat C."/>
            <person name="Riley R."/>
            <person name="Ohm R."/>
            <person name="Sun H."/>
            <person name="Tunlid A."/>
            <person name="Henrissat B."/>
            <person name="Grigoriev I.V."/>
            <person name="Hibbett D.S."/>
            <person name="Martin F."/>
        </authorList>
    </citation>
    <scope>NUCLEOTIDE SEQUENCE [LARGE SCALE GENOMIC DNA]</scope>
    <source>
        <strain evidence="4">Zn</strain>
    </source>
</reference>
<dbReference type="Pfam" id="PF03009">
    <property type="entry name" value="GDPD"/>
    <property type="match status" value="1"/>
</dbReference>
<dbReference type="SUPFAM" id="SSF51695">
    <property type="entry name" value="PLC-like phosphodiesterases"/>
    <property type="match status" value="1"/>
</dbReference>
<dbReference type="STRING" id="913774.A0A0C3HR37"/>
<accession>A0A0C3HR37</accession>
<dbReference type="PANTHER" id="PTHR43805:SF1">
    <property type="entry name" value="GP-PDE DOMAIN-CONTAINING PROTEIN"/>
    <property type="match status" value="1"/>
</dbReference>
<dbReference type="InParanoid" id="A0A0C3HR37"/>
<keyword evidence="1" id="KW-1133">Transmembrane helix</keyword>
<dbReference type="PANTHER" id="PTHR43805">
    <property type="entry name" value="GLYCEROPHOSPHORYL DIESTER PHOSPHODIESTERASE"/>
    <property type="match status" value="1"/>
</dbReference>
<dbReference type="HOGENOM" id="CLU_030006_1_2_1"/>